<comment type="catalytic activity">
    <reaction evidence="1">
        <text>ATP + protein L-histidine = ADP + protein N-phospho-L-histidine.</text>
        <dbReference type="EC" id="2.7.13.3"/>
    </reaction>
</comment>
<gene>
    <name evidence="13" type="ORF">DNFV4_01422</name>
</gene>
<dbReference type="Pfam" id="PF00512">
    <property type="entry name" value="HisKA"/>
    <property type="match status" value="2"/>
</dbReference>
<dbReference type="Pfam" id="PF00072">
    <property type="entry name" value="Response_reg"/>
    <property type="match status" value="1"/>
</dbReference>
<dbReference type="PRINTS" id="PR00344">
    <property type="entry name" value="BCTRLSENSOR"/>
</dbReference>
<dbReference type="RefSeq" id="WP_289267955.1">
    <property type="nucleotide sequence ID" value="NZ_OX365700.1"/>
</dbReference>
<evidence type="ECO:0000256" key="9">
    <source>
        <dbReference type="SAM" id="Coils"/>
    </source>
</evidence>
<keyword evidence="14" id="KW-1185">Reference proteome</keyword>
<keyword evidence="7 10" id="KW-0472">Membrane</keyword>
<dbReference type="EMBL" id="OX365700">
    <property type="protein sequence ID" value="CAI4030990.1"/>
    <property type="molecule type" value="Genomic_DNA"/>
</dbReference>
<keyword evidence="10" id="KW-0812">Transmembrane</keyword>
<evidence type="ECO:0000259" key="12">
    <source>
        <dbReference type="PROSITE" id="PS50110"/>
    </source>
</evidence>
<dbReference type="SUPFAM" id="SSF47384">
    <property type="entry name" value="Homodimeric domain of signal transducing histidine kinase"/>
    <property type="match status" value="2"/>
</dbReference>
<dbReference type="SMART" id="SM00387">
    <property type="entry name" value="HATPase_c"/>
    <property type="match status" value="2"/>
</dbReference>
<reference evidence="13" key="1">
    <citation type="submission" date="2022-10" db="EMBL/GenBank/DDBJ databases">
        <authorList>
            <person name="Koch H."/>
        </authorList>
    </citation>
    <scope>NUCLEOTIDE SEQUENCE</scope>
    <source>
        <strain evidence="13">DNF</strain>
    </source>
</reference>
<dbReference type="CDD" id="cd16922">
    <property type="entry name" value="HATPase_EvgS-ArcB-TorS-like"/>
    <property type="match status" value="1"/>
</dbReference>
<dbReference type="AlphaFoldDB" id="A0AA86MXR1"/>
<keyword evidence="6" id="KW-0902">Two-component regulatory system</keyword>
<protein>
    <recommendedName>
        <fullName evidence="2">histidine kinase</fullName>
        <ecNumber evidence="2">2.7.13.3</ecNumber>
    </recommendedName>
</protein>
<dbReference type="GO" id="GO:0000155">
    <property type="term" value="F:phosphorelay sensor kinase activity"/>
    <property type="evidence" value="ECO:0007669"/>
    <property type="project" value="InterPro"/>
</dbReference>
<keyword evidence="3 8" id="KW-0597">Phosphoprotein</keyword>
<dbReference type="SMART" id="SM00388">
    <property type="entry name" value="HisKA"/>
    <property type="match status" value="2"/>
</dbReference>
<dbReference type="PANTHER" id="PTHR43547">
    <property type="entry name" value="TWO-COMPONENT HISTIDINE KINASE"/>
    <property type="match status" value="1"/>
</dbReference>
<dbReference type="Gene3D" id="3.40.50.2300">
    <property type="match status" value="1"/>
</dbReference>
<evidence type="ECO:0000256" key="1">
    <source>
        <dbReference type="ARBA" id="ARBA00000085"/>
    </source>
</evidence>
<dbReference type="InterPro" id="IPR005467">
    <property type="entry name" value="His_kinase_dom"/>
</dbReference>
<dbReference type="InterPro" id="IPR003594">
    <property type="entry name" value="HATPase_dom"/>
</dbReference>
<feature type="modified residue" description="4-aspartylphosphate" evidence="8">
    <location>
        <position position="525"/>
    </location>
</feature>
<keyword evidence="10" id="KW-1133">Transmembrane helix</keyword>
<evidence type="ECO:0000259" key="11">
    <source>
        <dbReference type="PROSITE" id="PS50109"/>
    </source>
</evidence>
<keyword evidence="9" id="KW-0175">Coiled coil</keyword>
<sequence length="871" mass="96903">MHAEADDLSLYEEWRHTFARDRLRTLYYLGLVANPVFLLSDLLFYRDHWPTLLTLRVLLQTGLLGMFLLFVRRRTAVNPRVPLIAWVVIANVCVAHMTVSLGGFPSPYYSGLNLVLLAAAVIVPFSWLSHLSAQIVTLVYYYGINFLGPLPPGAEAAAVQNSFFLVWTCVACLFSVSLYEKLQAAEFQARLSERRAREELEISHRKLLELDRLKDQFFANISHEFRTPLTVSLGAFRALSKSSLSPETLAVVQSGLRNTSRLLFLINELLELARFESGRANLRTVCVDLVSLVKNVAANFESSERQRIFIEGTSQLIPANLDVRKMTKVIYNLLANAFKFSDPEEGKVWIRLAPEEQRISIEIRDNGIGIPENQFERIFDRFTQVEGEATRRFEGSGIGLALAKEIVTLHGGDIGVRSSLGQGSTFTITLPRGEVRPEDVLPVGEEDMLELPVPEAGDRAGQRDRSADETAPVDRPLILVVDDHADMRAYLMRLLADDCHVVPACDGAEALEKVRRLRPALVLADIMMPVMSGHDLLRAMRADDALRTIPVILLTARAGTEARVESLEAGADDYVCKPFNEEELVARVKNQLRIHRQERELEARTAQLQDLYAKLEAANAELREASLRKSEFVSIVSHDLRTPLTAIGGFVDNLLEGIGGPLTEKQRRSLDRINMNIGRLVRMINDLLDLSKIEAGTLPFQSNTIAVADLVDSLMDSLQPLAREKSLRLRSTMQNRGLLVQGDPDKLTQVMTNLIQNACKFTPSGGDVCLDVTADGADFAQICVSDTGCGILPDELPHVFDKFYRGTASRGEARGAGLGLAIVKHFVELHQGRIWVESAPEQGSRFYFTIPLAHRPDPQTAVETPMPVEPA</sequence>
<feature type="domain" description="Response regulatory" evidence="12">
    <location>
        <begin position="477"/>
        <end position="592"/>
    </location>
</feature>
<dbReference type="InterPro" id="IPR036890">
    <property type="entry name" value="HATPase_C_sf"/>
</dbReference>
<keyword evidence="5" id="KW-0418">Kinase</keyword>
<dbReference type="Gene3D" id="1.10.287.130">
    <property type="match status" value="2"/>
</dbReference>
<evidence type="ECO:0000313" key="14">
    <source>
        <dbReference type="Proteomes" id="UP001179121"/>
    </source>
</evidence>
<dbReference type="InterPro" id="IPR004358">
    <property type="entry name" value="Sig_transdc_His_kin-like_C"/>
</dbReference>
<dbReference type="InterPro" id="IPR001789">
    <property type="entry name" value="Sig_transdc_resp-reg_receiver"/>
</dbReference>
<feature type="transmembrane region" description="Helical" evidence="10">
    <location>
        <begin position="83"/>
        <end position="104"/>
    </location>
</feature>
<dbReference type="PANTHER" id="PTHR43547:SF2">
    <property type="entry name" value="HYBRID SIGNAL TRANSDUCTION HISTIDINE KINASE C"/>
    <property type="match status" value="1"/>
</dbReference>
<feature type="coiled-coil region" evidence="9">
    <location>
        <begin position="594"/>
        <end position="628"/>
    </location>
</feature>
<evidence type="ECO:0000256" key="8">
    <source>
        <dbReference type="PROSITE-ProRule" id="PRU00169"/>
    </source>
</evidence>
<dbReference type="Gene3D" id="3.30.565.10">
    <property type="entry name" value="Histidine kinase-like ATPase, C-terminal domain"/>
    <property type="match status" value="2"/>
</dbReference>
<dbReference type="SMART" id="SM00448">
    <property type="entry name" value="REC"/>
    <property type="match status" value="1"/>
</dbReference>
<feature type="domain" description="Histidine kinase" evidence="11">
    <location>
        <begin position="635"/>
        <end position="854"/>
    </location>
</feature>
<dbReference type="Proteomes" id="UP001179121">
    <property type="component" value="Chromosome"/>
</dbReference>
<evidence type="ECO:0000256" key="5">
    <source>
        <dbReference type="ARBA" id="ARBA00022777"/>
    </source>
</evidence>
<dbReference type="FunFam" id="1.10.287.130:FF:000001">
    <property type="entry name" value="Two-component sensor histidine kinase"/>
    <property type="match status" value="1"/>
</dbReference>
<name>A0AA86MXR1_9BACT</name>
<evidence type="ECO:0000256" key="7">
    <source>
        <dbReference type="ARBA" id="ARBA00023136"/>
    </source>
</evidence>
<dbReference type="InterPro" id="IPR011006">
    <property type="entry name" value="CheY-like_superfamily"/>
</dbReference>
<dbReference type="EC" id="2.7.13.3" evidence="2"/>
<evidence type="ECO:0000256" key="4">
    <source>
        <dbReference type="ARBA" id="ARBA00022679"/>
    </source>
</evidence>
<dbReference type="PROSITE" id="PS50109">
    <property type="entry name" value="HIS_KIN"/>
    <property type="match status" value="2"/>
</dbReference>
<feature type="transmembrane region" description="Helical" evidence="10">
    <location>
        <begin position="116"/>
        <end position="141"/>
    </location>
</feature>
<feature type="domain" description="Histidine kinase" evidence="11">
    <location>
        <begin position="220"/>
        <end position="434"/>
    </location>
</feature>
<organism evidence="13 14">
    <name type="scientific">Nitrospira tepida</name>
    <dbReference type="NCBI Taxonomy" id="2973512"/>
    <lineage>
        <taxon>Bacteria</taxon>
        <taxon>Pseudomonadati</taxon>
        <taxon>Nitrospirota</taxon>
        <taxon>Nitrospiria</taxon>
        <taxon>Nitrospirales</taxon>
        <taxon>Nitrospiraceae</taxon>
        <taxon>Nitrospira</taxon>
    </lineage>
</organism>
<evidence type="ECO:0000256" key="10">
    <source>
        <dbReference type="SAM" id="Phobius"/>
    </source>
</evidence>
<evidence type="ECO:0000256" key="2">
    <source>
        <dbReference type="ARBA" id="ARBA00012438"/>
    </source>
</evidence>
<dbReference type="Pfam" id="PF02518">
    <property type="entry name" value="HATPase_c"/>
    <property type="match status" value="2"/>
</dbReference>
<evidence type="ECO:0000256" key="6">
    <source>
        <dbReference type="ARBA" id="ARBA00023012"/>
    </source>
</evidence>
<dbReference type="PROSITE" id="PS50110">
    <property type="entry name" value="RESPONSE_REGULATORY"/>
    <property type="match status" value="1"/>
</dbReference>
<accession>A0AA86MXR1</accession>
<dbReference type="InterPro" id="IPR036097">
    <property type="entry name" value="HisK_dim/P_sf"/>
</dbReference>
<keyword evidence="4" id="KW-0808">Transferase</keyword>
<dbReference type="SUPFAM" id="SSF55874">
    <property type="entry name" value="ATPase domain of HSP90 chaperone/DNA topoisomerase II/histidine kinase"/>
    <property type="match status" value="2"/>
</dbReference>
<feature type="transmembrane region" description="Helical" evidence="10">
    <location>
        <begin position="25"/>
        <end position="45"/>
    </location>
</feature>
<dbReference type="CDD" id="cd00082">
    <property type="entry name" value="HisKA"/>
    <property type="match status" value="2"/>
</dbReference>
<dbReference type="SUPFAM" id="SSF52172">
    <property type="entry name" value="CheY-like"/>
    <property type="match status" value="1"/>
</dbReference>
<evidence type="ECO:0000313" key="13">
    <source>
        <dbReference type="EMBL" id="CAI4030990.1"/>
    </source>
</evidence>
<proteinExistence type="predicted"/>
<dbReference type="InterPro" id="IPR003661">
    <property type="entry name" value="HisK_dim/P_dom"/>
</dbReference>
<evidence type="ECO:0000256" key="3">
    <source>
        <dbReference type="ARBA" id="ARBA00022553"/>
    </source>
</evidence>
<dbReference type="KEGG" id="nti:DNFV4_01422"/>
<dbReference type="FunFam" id="3.30.565.10:FF:000006">
    <property type="entry name" value="Sensor histidine kinase WalK"/>
    <property type="match status" value="2"/>
</dbReference>
<feature type="transmembrane region" description="Helical" evidence="10">
    <location>
        <begin position="51"/>
        <end position="71"/>
    </location>
</feature>